<gene>
    <name evidence="3" type="ORF">QBC38DRAFT_404690</name>
</gene>
<feature type="domain" description="DUF7580" evidence="2">
    <location>
        <begin position="441"/>
        <end position="578"/>
    </location>
</feature>
<reference evidence="3" key="1">
    <citation type="journal article" date="2023" name="Mol. Phylogenet. Evol.">
        <title>Genome-scale phylogeny and comparative genomics of the fungal order Sordariales.</title>
        <authorList>
            <person name="Hensen N."/>
            <person name="Bonometti L."/>
            <person name="Westerberg I."/>
            <person name="Brannstrom I.O."/>
            <person name="Guillou S."/>
            <person name="Cros-Aarteil S."/>
            <person name="Calhoun S."/>
            <person name="Haridas S."/>
            <person name="Kuo A."/>
            <person name="Mondo S."/>
            <person name="Pangilinan J."/>
            <person name="Riley R."/>
            <person name="LaButti K."/>
            <person name="Andreopoulos B."/>
            <person name="Lipzen A."/>
            <person name="Chen C."/>
            <person name="Yan M."/>
            <person name="Daum C."/>
            <person name="Ng V."/>
            <person name="Clum A."/>
            <person name="Steindorff A."/>
            <person name="Ohm R.A."/>
            <person name="Martin F."/>
            <person name="Silar P."/>
            <person name="Natvig D.O."/>
            <person name="Lalanne C."/>
            <person name="Gautier V."/>
            <person name="Ament-Velasquez S.L."/>
            <person name="Kruys A."/>
            <person name="Hutchinson M.I."/>
            <person name="Powell A.J."/>
            <person name="Barry K."/>
            <person name="Miller A.N."/>
            <person name="Grigoriev I.V."/>
            <person name="Debuchy R."/>
            <person name="Gladieux P."/>
            <person name="Hiltunen Thoren M."/>
            <person name="Johannesson H."/>
        </authorList>
    </citation>
    <scope>NUCLEOTIDE SEQUENCE</scope>
    <source>
        <strain evidence="3">CBS 990.96</strain>
    </source>
</reference>
<keyword evidence="4" id="KW-1185">Reference proteome</keyword>
<name>A0AAN6YJV0_9PEZI</name>
<dbReference type="Proteomes" id="UP001301958">
    <property type="component" value="Unassembled WGS sequence"/>
</dbReference>
<reference evidence="3" key="2">
    <citation type="submission" date="2023-05" db="EMBL/GenBank/DDBJ databases">
        <authorList>
            <consortium name="Lawrence Berkeley National Laboratory"/>
            <person name="Steindorff A."/>
            <person name="Hensen N."/>
            <person name="Bonometti L."/>
            <person name="Westerberg I."/>
            <person name="Brannstrom I.O."/>
            <person name="Guillou S."/>
            <person name="Cros-Aarteil S."/>
            <person name="Calhoun S."/>
            <person name="Haridas S."/>
            <person name="Kuo A."/>
            <person name="Mondo S."/>
            <person name="Pangilinan J."/>
            <person name="Riley R."/>
            <person name="Labutti K."/>
            <person name="Andreopoulos B."/>
            <person name="Lipzen A."/>
            <person name="Chen C."/>
            <person name="Yanf M."/>
            <person name="Daum C."/>
            <person name="Ng V."/>
            <person name="Clum A."/>
            <person name="Ohm R."/>
            <person name="Martin F."/>
            <person name="Silar P."/>
            <person name="Natvig D."/>
            <person name="Lalanne C."/>
            <person name="Gautier V."/>
            <person name="Ament-Velasquez S.L."/>
            <person name="Kruys A."/>
            <person name="Hutchinson M.I."/>
            <person name="Powell A.J."/>
            <person name="Barry K."/>
            <person name="Miller A.N."/>
            <person name="Grigoriev I.V."/>
            <person name="Debuchy R."/>
            <person name="Gladieux P."/>
            <person name="Thoren M.H."/>
            <person name="Johannesson H."/>
        </authorList>
    </citation>
    <scope>NUCLEOTIDE SEQUENCE</scope>
    <source>
        <strain evidence="3">CBS 990.96</strain>
    </source>
</reference>
<evidence type="ECO:0000313" key="3">
    <source>
        <dbReference type="EMBL" id="KAK4220593.1"/>
    </source>
</evidence>
<dbReference type="EMBL" id="MU865699">
    <property type="protein sequence ID" value="KAK4220593.1"/>
    <property type="molecule type" value="Genomic_DNA"/>
</dbReference>
<dbReference type="Pfam" id="PF24476">
    <property type="entry name" value="DUF7580"/>
    <property type="match status" value="1"/>
</dbReference>
<feature type="region of interest" description="Disordered" evidence="1">
    <location>
        <begin position="323"/>
        <end position="355"/>
    </location>
</feature>
<organism evidence="3 4">
    <name type="scientific">Podospora fimiseda</name>
    <dbReference type="NCBI Taxonomy" id="252190"/>
    <lineage>
        <taxon>Eukaryota</taxon>
        <taxon>Fungi</taxon>
        <taxon>Dikarya</taxon>
        <taxon>Ascomycota</taxon>
        <taxon>Pezizomycotina</taxon>
        <taxon>Sordariomycetes</taxon>
        <taxon>Sordariomycetidae</taxon>
        <taxon>Sordariales</taxon>
        <taxon>Podosporaceae</taxon>
        <taxon>Podospora</taxon>
    </lineage>
</organism>
<sequence length="615" mass="68937">MEAISLVLSAVTVAIEIHARIDAYRSSKKRIDRSLHRLQTQAVRFKEKGNELIYALKENEERIGEWLANDTGSVSSMNPTFPQQQPRLPTARALQDHVSNCEVLAKTIKEFLESLQRQLTRWTVQAAATGNKMREVVASLEDKSKRLVFVTLRKDESFLKSLDELKSLIDDFGHRTAMILDGIKSIRSTTSLMDNPRKRRAAADLNTIDRYQQIRSASTKLYETMAHGWICRKHPAHLVSVAFVEGNHQRDTIKFDVAVSVCESAATSVTSGSGQSASPESETVWLEIEHLEQVTPPTYNDSLPRVTFASAAMLSTFDDVINTHPTPSQTTATRALSGTSGGSTTSRPISTTSQAMQKVERDLAVTVNDFCDHFMGQYQSNPTRSECLGFLARQQKYLQKCYLSPQDRRYTGGVLPLDALISWVKQQATMGVLGAPLVNKLTKSLATSILHFHATPWLCDSWNSSNVKFFDRGGFLECELNPSPPHLQVALDMTNPAVPETATAGDTKLFLQFGKALLELGFSCPWESLQQSVSHESRSINDSDRTNPHYVAMQLCRRLKRRVGDRYVRVIENCIDADLKALYPSDDDQILFFAEVVGIMKDLDDRWQRFQQSLA</sequence>
<comment type="caution">
    <text evidence="3">The sequence shown here is derived from an EMBL/GenBank/DDBJ whole genome shotgun (WGS) entry which is preliminary data.</text>
</comment>
<evidence type="ECO:0000259" key="2">
    <source>
        <dbReference type="Pfam" id="PF24476"/>
    </source>
</evidence>
<protein>
    <recommendedName>
        <fullName evidence="2">DUF7580 domain-containing protein</fullName>
    </recommendedName>
</protein>
<accession>A0AAN6YJV0</accession>
<feature type="compositionally biased region" description="Low complexity" evidence="1">
    <location>
        <begin position="330"/>
        <end position="353"/>
    </location>
</feature>
<dbReference type="PANTHER" id="PTHR35186:SF4">
    <property type="entry name" value="PRION-INHIBITION AND PROPAGATION HELO DOMAIN-CONTAINING PROTEIN"/>
    <property type="match status" value="1"/>
</dbReference>
<proteinExistence type="predicted"/>
<evidence type="ECO:0000256" key="1">
    <source>
        <dbReference type="SAM" id="MobiDB-lite"/>
    </source>
</evidence>
<evidence type="ECO:0000313" key="4">
    <source>
        <dbReference type="Proteomes" id="UP001301958"/>
    </source>
</evidence>
<dbReference type="AlphaFoldDB" id="A0AAN6YJV0"/>
<dbReference type="InterPro" id="IPR056002">
    <property type="entry name" value="DUF7580"/>
</dbReference>
<dbReference type="PANTHER" id="PTHR35186">
    <property type="entry name" value="ANK_REP_REGION DOMAIN-CONTAINING PROTEIN"/>
    <property type="match status" value="1"/>
</dbReference>